<evidence type="ECO:0000256" key="2">
    <source>
        <dbReference type="SAM" id="Phobius"/>
    </source>
</evidence>
<evidence type="ECO:0000313" key="3">
    <source>
        <dbReference type="EMBL" id="MFC5439030.1"/>
    </source>
</evidence>
<reference evidence="4" key="1">
    <citation type="journal article" date="2019" name="Int. J. Syst. Evol. Microbiol.">
        <title>The Global Catalogue of Microorganisms (GCM) 10K type strain sequencing project: providing services to taxonomists for standard genome sequencing and annotation.</title>
        <authorList>
            <consortium name="The Broad Institute Genomics Platform"/>
            <consortium name="The Broad Institute Genome Sequencing Center for Infectious Disease"/>
            <person name="Wu L."/>
            <person name="Ma J."/>
        </authorList>
    </citation>
    <scope>NUCLEOTIDE SEQUENCE [LARGE SCALE GENOMIC DNA]</scope>
    <source>
        <strain evidence="4">KACC 12822</strain>
    </source>
</reference>
<evidence type="ECO:0008006" key="5">
    <source>
        <dbReference type="Google" id="ProtNLM"/>
    </source>
</evidence>
<sequence>MQRKKGGDWNDLDAGTLALLRRRRWRVSPRVLPWNRWLLCLVALLHVVMALMAWQALRPGRRVIMAESQQVLQVRFITRAPVETAAPPPPVVPPLPPREPPARTTPATRRAMTIQLPATPPARKPVTLYGRDGQPLLPAASASSATPGYVSHALQGDRRIMQNSDPIKYKGTSLDKYFPPPDETLGGAALRHVVDAVVKDTDVDLPGGIHLKCKTVVGVPIPDCINPPPPPSAKDGDARLSMAPSKPLAPDPKAAKPPSVEACIAIYRANKPLPWGCPTDTPNRAVDAELRDRAAGAARAH</sequence>
<keyword evidence="2" id="KW-0472">Membrane</keyword>
<dbReference type="RefSeq" id="WP_377338328.1">
    <property type="nucleotide sequence ID" value="NZ_JALBWS010000015.1"/>
</dbReference>
<accession>A0ABW0JT35</accession>
<dbReference type="Proteomes" id="UP001596018">
    <property type="component" value="Unassembled WGS sequence"/>
</dbReference>
<name>A0ABW0JT35_9GAMM</name>
<protein>
    <recommendedName>
        <fullName evidence="5">Energy transducer TonB</fullName>
    </recommendedName>
</protein>
<evidence type="ECO:0000256" key="1">
    <source>
        <dbReference type="SAM" id="MobiDB-lite"/>
    </source>
</evidence>
<feature type="compositionally biased region" description="Pro residues" evidence="1">
    <location>
        <begin position="86"/>
        <end position="99"/>
    </location>
</feature>
<feature type="transmembrane region" description="Helical" evidence="2">
    <location>
        <begin position="34"/>
        <end position="54"/>
    </location>
</feature>
<feature type="region of interest" description="Disordered" evidence="1">
    <location>
        <begin position="226"/>
        <end position="256"/>
    </location>
</feature>
<keyword evidence="2" id="KW-1133">Transmembrane helix</keyword>
<evidence type="ECO:0000313" key="4">
    <source>
        <dbReference type="Proteomes" id="UP001596018"/>
    </source>
</evidence>
<proteinExistence type="predicted"/>
<feature type="region of interest" description="Disordered" evidence="1">
    <location>
        <begin position="276"/>
        <end position="301"/>
    </location>
</feature>
<organism evidence="3 4">
    <name type="scientific">Rhodanobacter ginsenosidimutans</name>
    <dbReference type="NCBI Taxonomy" id="490571"/>
    <lineage>
        <taxon>Bacteria</taxon>
        <taxon>Pseudomonadati</taxon>
        <taxon>Pseudomonadota</taxon>
        <taxon>Gammaproteobacteria</taxon>
        <taxon>Lysobacterales</taxon>
        <taxon>Rhodanobacteraceae</taxon>
        <taxon>Rhodanobacter</taxon>
    </lineage>
</organism>
<comment type="caution">
    <text evidence="3">The sequence shown here is derived from an EMBL/GenBank/DDBJ whole genome shotgun (WGS) entry which is preliminary data.</text>
</comment>
<feature type="region of interest" description="Disordered" evidence="1">
    <location>
        <begin position="85"/>
        <end position="107"/>
    </location>
</feature>
<gene>
    <name evidence="3" type="ORF">ACFPK0_03260</name>
</gene>
<keyword evidence="4" id="KW-1185">Reference proteome</keyword>
<feature type="compositionally biased region" description="Low complexity" evidence="1">
    <location>
        <begin position="243"/>
        <end position="256"/>
    </location>
</feature>
<keyword evidence="2" id="KW-0812">Transmembrane</keyword>
<dbReference type="EMBL" id="JBHSMM010000001">
    <property type="protein sequence ID" value="MFC5439030.1"/>
    <property type="molecule type" value="Genomic_DNA"/>
</dbReference>